<gene>
    <name evidence="1" type="ORF">GRI58_12145</name>
</gene>
<proteinExistence type="predicted"/>
<organism evidence="1 2">
    <name type="scientific">Qipengyuania algicida</name>
    <dbReference type="NCBI Taxonomy" id="1836209"/>
    <lineage>
        <taxon>Bacteria</taxon>
        <taxon>Pseudomonadati</taxon>
        <taxon>Pseudomonadota</taxon>
        <taxon>Alphaproteobacteria</taxon>
        <taxon>Sphingomonadales</taxon>
        <taxon>Erythrobacteraceae</taxon>
        <taxon>Qipengyuania</taxon>
    </lineage>
</organism>
<evidence type="ECO:0000313" key="2">
    <source>
        <dbReference type="Proteomes" id="UP000439780"/>
    </source>
</evidence>
<sequence>MIGVDDRSQTLASSPSNYKRDILFFDGMLLMHSTAAINEWRYGAHNRAKYQAFADEMEFLLESPYFLSSDRLAGVPISGPTVEEIGPALREVDERLQGALPPNSGLTVSIEEFSQLQGLRASLSTRLAAASLTNHGTHAVSAHTMPLIAQGAPVQSLSVGSVLHLAIKRVLIPEERTSWEDIFALKQDRNLQERARKLRLWASKTAKSETSLALVEEHLADLLSDYETYLRAHKLKYTTMTLGAVVGQGAELIEDVVKLRLGKLAGKLFSATKTKADMTLSEMKAPGRELSIVTHLNERLG</sequence>
<dbReference type="EMBL" id="WTYA01000009">
    <property type="protein sequence ID" value="MXP29569.1"/>
    <property type="molecule type" value="Genomic_DNA"/>
</dbReference>
<evidence type="ECO:0000313" key="1">
    <source>
        <dbReference type="EMBL" id="MXP29569.1"/>
    </source>
</evidence>
<reference evidence="1 2" key="1">
    <citation type="submission" date="2019-12" db="EMBL/GenBank/DDBJ databases">
        <title>Genomic-based taxomic classification of the family Erythrobacteraceae.</title>
        <authorList>
            <person name="Xu L."/>
        </authorList>
    </citation>
    <scope>NUCLEOTIDE SEQUENCE [LARGE SCALE GENOMIC DNA]</scope>
    <source>
        <strain evidence="1 2">KEMB 9005-328</strain>
    </source>
</reference>
<dbReference type="Proteomes" id="UP000439780">
    <property type="component" value="Unassembled WGS sequence"/>
</dbReference>
<name>A0A845AJF5_9SPHN</name>
<comment type="caution">
    <text evidence="1">The sequence shown here is derived from an EMBL/GenBank/DDBJ whole genome shotgun (WGS) entry which is preliminary data.</text>
</comment>
<keyword evidence="2" id="KW-1185">Reference proteome</keyword>
<protein>
    <submittedName>
        <fullName evidence="1">Uncharacterized protein</fullName>
    </submittedName>
</protein>
<accession>A0A845AJF5</accession>
<dbReference type="RefSeq" id="WP_160753865.1">
    <property type="nucleotide sequence ID" value="NZ_WTYA01000009.1"/>
</dbReference>
<dbReference type="OrthoDB" id="9256190at2"/>
<dbReference type="AlphaFoldDB" id="A0A845AJF5"/>